<feature type="region of interest" description="Disordered" evidence="1">
    <location>
        <begin position="205"/>
        <end position="264"/>
    </location>
</feature>
<dbReference type="AlphaFoldDB" id="A0AAD3R9U2"/>
<protein>
    <submittedName>
        <fullName evidence="2">Nuclear factor interleukin-3-regulated protein-like protein</fullName>
    </submittedName>
</protein>
<feature type="region of interest" description="Disordered" evidence="1">
    <location>
        <begin position="44"/>
        <end position="95"/>
    </location>
</feature>
<reference evidence="2" key="1">
    <citation type="submission" date="2022-08" db="EMBL/GenBank/DDBJ databases">
        <title>Genome sequencing of akame (Lates japonicus).</title>
        <authorList>
            <person name="Hashiguchi Y."/>
            <person name="Takahashi H."/>
        </authorList>
    </citation>
    <scope>NUCLEOTIDE SEQUENCE</scope>
    <source>
        <strain evidence="2">Kochi</strain>
    </source>
</reference>
<feature type="compositionally biased region" description="Polar residues" evidence="1">
    <location>
        <begin position="227"/>
        <end position="264"/>
    </location>
</feature>
<dbReference type="GO" id="GO:0003700">
    <property type="term" value="F:DNA-binding transcription factor activity"/>
    <property type="evidence" value="ECO:0007669"/>
    <property type="project" value="InterPro"/>
</dbReference>
<name>A0AAD3R9U2_LATJO</name>
<dbReference type="Proteomes" id="UP001279410">
    <property type="component" value="Unassembled WGS sequence"/>
</dbReference>
<evidence type="ECO:0000313" key="3">
    <source>
        <dbReference type="Proteomes" id="UP001279410"/>
    </source>
</evidence>
<comment type="caution">
    <text evidence="2">The sequence shown here is derived from an EMBL/GenBank/DDBJ whole genome shotgun (WGS) entry which is preliminary data.</text>
</comment>
<evidence type="ECO:0000313" key="2">
    <source>
        <dbReference type="EMBL" id="GLD60992.1"/>
    </source>
</evidence>
<organism evidence="2 3">
    <name type="scientific">Lates japonicus</name>
    <name type="common">Japanese lates</name>
    <dbReference type="NCBI Taxonomy" id="270547"/>
    <lineage>
        <taxon>Eukaryota</taxon>
        <taxon>Metazoa</taxon>
        <taxon>Chordata</taxon>
        <taxon>Craniata</taxon>
        <taxon>Vertebrata</taxon>
        <taxon>Euteleostomi</taxon>
        <taxon>Actinopterygii</taxon>
        <taxon>Neopterygii</taxon>
        <taxon>Teleostei</taxon>
        <taxon>Neoteleostei</taxon>
        <taxon>Acanthomorphata</taxon>
        <taxon>Carangaria</taxon>
        <taxon>Carangaria incertae sedis</taxon>
        <taxon>Centropomidae</taxon>
        <taxon>Lates</taxon>
    </lineage>
</organism>
<feature type="compositionally biased region" description="Basic and acidic residues" evidence="1">
    <location>
        <begin position="64"/>
        <end position="95"/>
    </location>
</feature>
<sequence>MTGQIVGAIIQTCQCPSQRLAQPSWLDFASNTKSLANTENKVRQLGEDEDSGNSVRQNGSSSQRRKDEGYWDKRKNNEAAKRSREATANDMVLERRKGPGLDAGLILPLTSTHLLTHHPLQHITTSLTLMDLTQHTTKCQHHQPHPSPPQQQPASYGPRELPCQVIAFPGAGGRAVGLRVPRPSGSSNDGGRCPSLTTDTVWTTCGHSGAKHPGEDPPTGRVGQLGRESSSLVQEEACSGQQYQGPSSDVTTSSLQNPRTPSIR</sequence>
<keyword evidence="3" id="KW-1185">Reference proteome</keyword>
<evidence type="ECO:0000256" key="1">
    <source>
        <dbReference type="SAM" id="MobiDB-lite"/>
    </source>
</evidence>
<feature type="region of interest" description="Disordered" evidence="1">
    <location>
        <begin position="176"/>
        <end position="195"/>
    </location>
</feature>
<feature type="compositionally biased region" description="Polar residues" evidence="1">
    <location>
        <begin position="184"/>
        <end position="195"/>
    </location>
</feature>
<feature type="compositionally biased region" description="Polar residues" evidence="1">
    <location>
        <begin position="52"/>
        <end position="62"/>
    </location>
</feature>
<dbReference type="EMBL" id="BRZM01000043">
    <property type="protein sequence ID" value="GLD60992.1"/>
    <property type="molecule type" value="Genomic_DNA"/>
</dbReference>
<feature type="region of interest" description="Disordered" evidence="1">
    <location>
        <begin position="136"/>
        <end position="157"/>
    </location>
</feature>
<accession>A0AAD3R9U2</accession>
<gene>
    <name evidence="2" type="ORF">AKAME5_001284500</name>
</gene>
<proteinExistence type="predicted"/>